<reference evidence="9" key="2">
    <citation type="journal article" date="2021" name="Genome Biol. Evol.">
        <title>Developing a high-quality reference genome for a parasitic bivalve with doubly uniparental inheritance (Bivalvia: Unionida).</title>
        <authorList>
            <person name="Smith C.H."/>
        </authorList>
    </citation>
    <scope>NUCLEOTIDE SEQUENCE</scope>
    <source>
        <strain evidence="9">CHS0354</strain>
        <tissue evidence="9">Mantle</tissue>
    </source>
</reference>
<evidence type="ECO:0000256" key="7">
    <source>
        <dbReference type="RuleBase" id="RU000677"/>
    </source>
</evidence>
<feature type="binding site" evidence="6">
    <location>
        <position position="43"/>
    </location>
    <ligand>
        <name>CoA</name>
        <dbReference type="ChEBI" id="CHEBI:57287"/>
    </ligand>
</feature>
<keyword evidence="5" id="KW-0377">Hydrogenosome</keyword>
<dbReference type="CDD" id="cd03241">
    <property type="entry name" value="ABC_RecN"/>
    <property type="match status" value="1"/>
</dbReference>
<dbReference type="EC" id="6.2.1.4" evidence="6"/>
<dbReference type="PANTHER" id="PTHR11117">
    <property type="entry name" value="SUCCINYL-COA LIGASE SUBUNIT ALPHA"/>
    <property type="match status" value="1"/>
</dbReference>
<feature type="binding site" evidence="6">
    <location>
        <begin position="17"/>
        <end position="20"/>
    </location>
    <ligand>
        <name>CoA</name>
        <dbReference type="ChEBI" id="CHEBI:57287"/>
    </ligand>
</feature>
<comment type="similarity">
    <text evidence="6 7">Belongs to the succinate/malate CoA ligase alpha subunit family.</text>
</comment>
<dbReference type="InterPro" id="IPR003781">
    <property type="entry name" value="CoA-bd"/>
</dbReference>
<dbReference type="PANTHER" id="PTHR11117:SF2">
    <property type="entry name" value="SUCCINATE--COA LIGASE [ADP_GDP-FORMING] SUBUNIT ALPHA, MITOCHONDRIAL"/>
    <property type="match status" value="1"/>
</dbReference>
<dbReference type="InterPro" id="IPR016102">
    <property type="entry name" value="Succinyl-CoA_synth-like"/>
</dbReference>
<dbReference type="InterPro" id="IPR005811">
    <property type="entry name" value="SUCC_ACL_C"/>
</dbReference>
<protein>
    <recommendedName>
        <fullName evidence="6">Succinate--CoA ligase [ADP/GDP-forming] subunit alpha, mitochondrial</fullName>
        <ecNumber evidence="6">6.2.1.4</ecNumber>
        <ecNumber evidence="6">6.2.1.5</ecNumber>
    </recommendedName>
    <alternativeName>
        <fullName evidence="6">Succinyl-CoA synthetase subunit alpha</fullName>
        <shortName evidence="6">SCS-alpha</shortName>
    </alternativeName>
</protein>
<dbReference type="PROSITE" id="PS01216">
    <property type="entry name" value="SUCCINYL_COA_LIG_1"/>
    <property type="match status" value="1"/>
</dbReference>
<evidence type="ECO:0000256" key="6">
    <source>
        <dbReference type="HAMAP-Rule" id="MF_03222"/>
    </source>
</evidence>
<dbReference type="GO" id="GO:0000166">
    <property type="term" value="F:nucleotide binding"/>
    <property type="evidence" value="ECO:0007669"/>
    <property type="project" value="UniProtKB-KW"/>
</dbReference>
<dbReference type="GO" id="GO:0016887">
    <property type="term" value="F:ATP hydrolysis activity"/>
    <property type="evidence" value="ECO:0007669"/>
    <property type="project" value="InterPro"/>
</dbReference>
<dbReference type="GO" id="GO:0009361">
    <property type="term" value="C:succinate-CoA ligase complex (ADP-forming)"/>
    <property type="evidence" value="ECO:0007669"/>
    <property type="project" value="TreeGrafter"/>
</dbReference>
<dbReference type="PRINTS" id="PR01798">
    <property type="entry name" value="SCOASYNTHASE"/>
</dbReference>
<dbReference type="SMART" id="SM00881">
    <property type="entry name" value="CoA_binding"/>
    <property type="match status" value="1"/>
</dbReference>
<comment type="function">
    <text evidence="6">Succinyl-CoA synthetase functions in the citric acid cycle (TCA), coupling the hydrolysis of succinyl-CoA to the synthesis of either ATP or GTP and thus represents the only step of substrate-level phosphorylation in the TCA. The alpha subunit of the enzyme binds the substrates coenzyme A and phosphate, while succinate binding and specificity for either ATP or GTP is provided by different beta subunits.</text>
</comment>
<dbReference type="EMBL" id="JAEAOA010001427">
    <property type="protein sequence ID" value="KAK3582624.1"/>
    <property type="molecule type" value="Genomic_DNA"/>
</dbReference>
<evidence type="ECO:0000259" key="8">
    <source>
        <dbReference type="SMART" id="SM00881"/>
    </source>
</evidence>
<dbReference type="Gene3D" id="3.40.50.261">
    <property type="entry name" value="Succinyl-CoA synthetase domains"/>
    <property type="match status" value="1"/>
</dbReference>
<dbReference type="AlphaFoldDB" id="A0AAE0RZS9"/>
<name>A0AAE0RZS9_9BIVA</name>
<dbReference type="GO" id="GO:0006302">
    <property type="term" value="P:double-strand break repair"/>
    <property type="evidence" value="ECO:0007669"/>
    <property type="project" value="InterPro"/>
</dbReference>
<dbReference type="NCBIfam" id="TIGR01019">
    <property type="entry name" value="sucCoAalpha"/>
    <property type="match status" value="1"/>
</dbReference>
<keyword evidence="6" id="KW-0496">Mitochondrion</keyword>
<dbReference type="InterPro" id="IPR036291">
    <property type="entry name" value="NAD(P)-bd_dom_sf"/>
</dbReference>
<dbReference type="InterPro" id="IPR038729">
    <property type="entry name" value="Rad50/SbcC_AAA"/>
</dbReference>
<dbReference type="GO" id="GO:0004775">
    <property type="term" value="F:succinate-CoA ligase (ADP-forming) activity"/>
    <property type="evidence" value="ECO:0007669"/>
    <property type="project" value="UniProtKB-UniRule"/>
</dbReference>
<evidence type="ECO:0000313" key="9">
    <source>
        <dbReference type="EMBL" id="KAK3582624.1"/>
    </source>
</evidence>
<dbReference type="InterPro" id="IPR017440">
    <property type="entry name" value="Cit_synth/succinyl-CoA_lig_AS"/>
</dbReference>
<dbReference type="Pfam" id="PF13476">
    <property type="entry name" value="AAA_23"/>
    <property type="match status" value="1"/>
</dbReference>
<dbReference type="SUPFAM" id="SSF52210">
    <property type="entry name" value="Succinyl-CoA synthetase domains"/>
    <property type="match status" value="1"/>
</dbReference>
<keyword evidence="3 6" id="KW-0547">Nucleotide-binding</keyword>
<feature type="active site" description="Tele-phosphohistidine intermediate" evidence="6">
    <location>
        <position position="257"/>
    </location>
</feature>
<dbReference type="HAMAP" id="MF_01988">
    <property type="entry name" value="Succ_CoA_alpha"/>
    <property type="match status" value="1"/>
</dbReference>
<dbReference type="EC" id="6.2.1.5" evidence="6"/>
<dbReference type="Pfam" id="PF02629">
    <property type="entry name" value="CoA_binding"/>
    <property type="match status" value="1"/>
</dbReference>
<reference evidence="9" key="3">
    <citation type="submission" date="2023-05" db="EMBL/GenBank/DDBJ databases">
        <authorList>
            <person name="Smith C.H."/>
        </authorList>
    </citation>
    <scope>NUCLEOTIDE SEQUENCE</scope>
    <source>
        <strain evidence="9">CHS0354</strain>
        <tissue evidence="9">Mantle</tissue>
    </source>
</reference>
<dbReference type="InterPro" id="IPR005810">
    <property type="entry name" value="CoA_lig_alpha"/>
</dbReference>
<evidence type="ECO:0000313" key="10">
    <source>
        <dbReference type="Proteomes" id="UP001195483"/>
    </source>
</evidence>
<comment type="caution">
    <text evidence="9">The sequence shown here is derived from an EMBL/GenBank/DDBJ whole genome shotgun (WGS) entry which is preliminary data.</text>
</comment>
<dbReference type="SUPFAM" id="SSF52540">
    <property type="entry name" value="P-loop containing nucleoside triphosphate hydrolases"/>
    <property type="match status" value="1"/>
</dbReference>
<sequence>MSVLVGKETKLVVQGITGSEGTFHTSQMIEYGTNVVAGVTPGKGGSTYKGNEQYPFLNEVPIFNSVQDAVNKTKANTSAIFVPAAFAADAIMEAADAKIKVVICITEGIPVSDMIKAHDYIKSKKGVTLIGPNCPGVITPGKAKVGIMPGFIHKPGQIGVISRSGTLTYEAVHQLTKLGLGQSTCIGIGGDPVIGMRFIDAVKLFAQDKETKGLVMIGEIGGTAEEEAAQYIKRYFKKPVVGFIAGASAPEGRRMGHAGAIISGGKGTAKEKFASLRAAGIHVVENPALIGKTMLQALEKKLTINFGPKLNIITGETGAGKSILLGALNIVLGERANTDLIRAGSDKAIVEATLNITNNFRLIKIIEEQNLSSNSQDNLILLRRELSTKSSSRCFINDSLVPLHLLREISDLAIDLHGQHEHQSLLHIETHLSILDNYGNLESLRETFHNEYQQILQVKKRLVDVQKNGSKHKATK</sequence>
<dbReference type="NCBIfam" id="NF004230">
    <property type="entry name" value="PRK05678.1"/>
    <property type="match status" value="1"/>
</dbReference>
<evidence type="ECO:0000256" key="3">
    <source>
        <dbReference type="ARBA" id="ARBA00022741"/>
    </source>
</evidence>
<feature type="binding site" evidence="6">
    <location>
        <begin position="105"/>
        <end position="107"/>
    </location>
    <ligand>
        <name>CoA</name>
        <dbReference type="ChEBI" id="CHEBI:57287"/>
    </ligand>
</feature>
<dbReference type="Gene3D" id="3.40.50.720">
    <property type="entry name" value="NAD(P)-binding Rossmann-like Domain"/>
    <property type="match status" value="1"/>
</dbReference>
<evidence type="ECO:0000256" key="1">
    <source>
        <dbReference type="ARBA" id="ARBA00022532"/>
    </source>
</evidence>
<evidence type="ECO:0000256" key="4">
    <source>
        <dbReference type="ARBA" id="ARBA00060367"/>
    </source>
</evidence>
<dbReference type="Proteomes" id="UP001195483">
    <property type="component" value="Unassembled WGS sequence"/>
</dbReference>
<feature type="domain" description="CoA-binding" evidence="8">
    <location>
        <begin position="4"/>
        <end position="109"/>
    </location>
</feature>
<comment type="subcellular location">
    <subcellularLocation>
        <location evidence="4">Hydrogenosome lumen</location>
    </subcellularLocation>
    <subcellularLocation>
        <location evidence="6">Mitochondrion</location>
    </subcellularLocation>
</comment>
<gene>
    <name evidence="9" type="ORF">CHS0354_024178</name>
</gene>
<dbReference type="Gene3D" id="3.40.50.300">
    <property type="entry name" value="P-loop containing nucleotide triphosphate hydrolases"/>
    <property type="match status" value="1"/>
</dbReference>
<comment type="catalytic activity">
    <reaction evidence="6">
        <text>succinate + ATP + CoA = succinyl-CoA + ADP + phosphate</text>
        <dbReference type="Rhea" id="RHEA:17661"/>
        <dbReference type="ChEBI" id="CHEBI:30031"/>
        <dbReference type="ChEBI" id="CHEBI:30616"/>
        <dbReference type="ChEBI" id="CHEBI:43474"/>
        <dbReference type="ChEBI" id="CHEBI:57287"/>
        <dbReference type="ChEBI" id="CHEBI:57292"/>
        <dbReference type="ChEBI" id="CHEBI:456216"/>
        <dbReference type="EC" id="6.2.1.5"/>
    </reaction>
</comment>
<dbReference type="FunFam" id="3.40.50.720:FF:000277">
    <property type="entry name" value="Succinate--CoA ligase [ADP-forming] subunit alpha"/>
    <property type="match status" value="1"/>
</dbReference>
<organism evidence="9 10">
    <name type="scientific">Potamilus streckersoni</name>
    <dbReference type="NCBI Taxonomy" id="2493646"/>
    <lineage>
        <taxon>Eukaryota</taxon>
        <taxon>Metazoa</taxon>
        <taxon>Spiralia</taxon>
        <taxon>Lophotrochozoa</taxon>
        <taxon>Mollusca</taxon>
        <taxon>Bivalvia</taxon>
        <taxon>Autobranchia</taxon>
        <taxon>Heteroconchia</taxon>
        <taxon>Palaeoheterodonta</taxon>
        <taxon>Unionida</taxon>
        <taxon>Unionoidea</taxon>
        <taxon>Unionidae</taxon>
        <taxon>Ambleminae</taxon>
        <taxon>Lampsilini</taxon>
        <taxon>Potamilus</taxon>
    </lineage>
</organism>
<comment type="subunit">
    <text evidence="6">Heterodimer of an alpha and a beta subunit. Different beta subunits determine nucleotide specificity. Together with an ATP-specific beta subunit, forms an ADP-forming succinyl-CoA synthetase (A-SCS). Together with a GTP-specific beta subunit forms a GDP-forming succinyl-CoA synthetase (G-SCS).</text>
</comment>
<comment type="pathway">
    <text evidence="6">Carbohydrate metabolism; tricarboxylic acid cycle; succinate from succinyl-CoA (ligase route): step 1/1.</text>
</comment>
<comment type="catalytic activity">
    <reaction evidence="6">
        <text>GTP + succinate + CoA = succinyl-CoA + GDP + phosphate</text>
        <dbReference type="Rhea" id="RHEA:22120"/>
        <dbReference type="ChEBI" id="CHEBI:30031"/>
        <dbReference type="ChEBI" id="CHEBI:37565"/>
        <dbReference type="ChEBI" id="CHEBI:43474"/>
        <dbReference type="ChEBI" id="CHEBI:57287"/>
        <dbReference type="ChEBI" id="CHEBI:57292"/>
        <dbReference type="ChEBI" id="CHEBI:58189"/>
        <dbReference type="EC" id="6.2.1.4"/>
    </reaction>
</comment>
<dbReference type="InterPro" id="IPR033847">
    <property type="entry name" value="Citrt_syn/SCS-alpha_CS"/>
</dbReference>
<keyword evidence="2 6" id="KW-0436">Ligase</keyword>
<dbReference type="GO" id="GO:0005739">
    <property type="term" value="C:mitochondrion"/>
    <property type="evidence" value="ECO:0007669"/>
    <property type="project" value="UniProtKB-SubCell"/>
</dbReference>
<dbReference type="InterPro" id="IPR027417">
    <property type="entry name" value="P-loop_NTPase"/>
</dbReference>
<reference evidence="9" key="1">
    <citation type="journal article" date="2021" name="Genome Biol. Evol.">
        <title>A High-Quality Reference Genome for a Parasitic Bivalve with Doubly Uniparental Inheritance (Bivalvia: Unionida).</title>
        <authorList>
            <person name="Smith C.H."/>
        </authorList>
    </citation>
    <scope>NUCLEOTIDE SEQUENCE</scope>
    <source>
        <strain evidence="9">CHS0354</strain>
    </source>
</reference>
<dbReference type="GO" id="GO:0034492">
    <property type="term" value="C:hydrogenosome lumen"/>
    <property type="evidence" value="ECO:0007669"/>
    <property type="project" value="UniProtKB-SubCell"/>
</dbReference>
<dbReference type="Pfam" id="PF00549">
    <property type="entry name" value="Ligase_CoA"/>
    <property type="match status" value="1"/>
</dbReference>
<accession>A0AAE0RZS9</accession>
<evidence type="ECO:0000256" key="5">
    <source>
        <dbReference type="ARBA" id="ARBA00084108"/>
    </source>
</evidence>
<evidence type="ECO:0000256" key="2">
    <source>
        <dbReference type="ARBA" id="ARBA00022598"/>
    </source>
</evidence>
<dbReference type="PROSITE" id="PS00399">
    <property type="entry name" value="SUCCINYL_COA_LIG_2"/>
    <property type="match status" value="1"/>
</dbReference>
<feature type="binding site" evidence="6">
    <location>
        <position position="169"/>
    </location>
    <ligand>
        <name>substrate</name>
        <note>ligand shared with subunit beta</note>
    </ligand>
</feature>
<keyword evidence="10" id="KW-1185">Reference proteome</keyword>
<dbReference type="GO" id="GO:0006099">
    <property type="term" value="P:tricarboxylic acid cycle"/>
    <property type="evidence" value="ECO:0007669"/>
    <property type="project" value="UniProtKB-UniRule"/>
</dbReference>
<keyword evidence="1 6" id="KW-0816">Tricarboxylic acid cycle</keyword>
<dbReference type="GO" id="GO:0004776">
    <property type="term" value="F:succinate-CoA ligase (GDP-forming) activity"/>
    <property type="evidence" value="ECO:0007669"/>
    <property type="project" value="UniProtKB-EC"/>
</dbReference>
<dbReference type="FunFam" id="3.40.50.261:FF:000006">
    <property type="entry name" value="Succinate--CoA ligase [ADP-forming] subunit alpha"/>
    <property type="match status" value="1"/>
</dbReference>
<dbReference type="SUPFAM" id="SSF51735">
    <property type="entry name" value="NAD(P)-binding Rossmann-fold domains"/>
    <property type="match status" value="1"/>
</dbReference>
<proteinExistence type="inferred from homology"/>